<feature type="domain" description="Heterokaryon incompatibility" evidence="2">
    <location>
        <begin position="186"/>
        <end position="276"/>
    </location>
</feature>
<dbReference type="PANTHER" id="PTHR10622:SF12">
    <property type="entry name" value="HET DOMAIN-CONTAINING PROTEIN"/>
    <property type="match status" value="1"/>
</dbReference>
<dbReference type="OrthoDB" id="5303367at2759"/>
<dbReference type="InterPro" id="IPR010730">
    <property type="entry name" value="HET"/>
</dbReference>
<keyword evidence="4" id="KW-1185">Reference proteome</keyword>
<evidence type="ECO:0000313" key="4">
    <source>
        <dbReference type="Proteomes" id="UP000054270"/>
    </source>
</evidence>
<dbReference type="Pfam" id="PF06985">
    <property type="entry name" value="HET"/>
    <property type="match status" value="1"/>
</dbReference>
<feature type="signal peptide" evidence="1">
    <location>
        <begin position="1"/>
        <end position="17"/>
    </location>
</feature>
<feature type="chain" id="PRO_5002249085" description="Heterokaryon incompatibility domain-containing protein" evidence="1">
    <location>
        <begin position="18"/>
        <end position="622"/>
    </location>
</feature>
<dbReference type="EMBL" id="KN817531">
    <property type="protein sequence ID" value="KJA25459.1"/>
    <property type="molecule type" value="Genomic_DNA"/>
</dbReference>
<reference evidence="4" key="1">
    <citation type="submission" date="2014-04" db="EMBL/GenBank/DDBJ databases">
        <title>Evolutionary Origins and Diversification of the Mycorrhizal Mutualists.</title>
        <authorList>
            <consortium name="DOE Joint Genome Institute"/>
            <consortium name="Mycorrhizal Genomics Consortium"/>
            <person name="Kohler A."/>
            <person name="Kuo A."/>
            <person name="Nagy L.G."/>
            <person name="Floudas D."/>
            <person name="Copeland A."/>
            <person name="Barry K.W."/>
            <person name="Cichocki N."/>
            <person name="Veneault-Fourrey C."/>
            <person name="LaButti K."/>
            <person name="Lindquist E.A."/>
            <person name="Lipzen A."/>
            <person name="Lundell T."/>
            <person name="Morin E."/>
            <person name="Murat C."/>
            <person name="Riley R."/>
            <person name="Ohm R."/>
            <person name="Sun H."/>
            <person name="Tunlid A."/>
            <person name="Henrissat B."/>
            <person name="Grigoriev I.V."/>
            <person name="Hibbett D.S."/>
            <person name="Martin F."/>
        </authorList>
    </citation>
    <scope>NUCLEOTIDE SEQUENCE [LARGE SCALE GENOMIC DNA]</scope>
    <source>
        <strain evidence="4">FD-334 SS-4</strain>
    </source>
</reference>
<keyword evidence="1" id="KW-0732">Signal</keyword>
<dbReference type="PANTHER" id="PTHR10622">
    <property type="entry name" value="HET DOMAIN-CONTAINING PROTEIN"/>
    <property type="match status" value="1"/>
</dbReference>
<protein>
    <recommendedName>
        <fullName evidence="2">Heterokaryon incompatibility domain-containing protein</fullName>
    </recommendedName>
</protein>
<evidence type="ECO:0000256" key="1">
    <source>
        <dbReference type="SAM" id="SignalP"/>
    </source>
</evidence>
<evidence type="ECO:0000259" key="2">
    <source>
        <dbReference type="Pfam" id="PF06985"/>
    </source>
</evidence>
<dbReference type="Proteomes" id="UP000054270">
    <property type="component" value="Unassembled WGS sequence"/>
</dbReference>
<accession>A0A0D2P3H9</accession>
<name>A0A0D2P3H9_HYPSF</name>
<dbReference type="STRING" id="945553.A0A0D2P3H9"/>
<proteinExistence type="predicted"/>
<organism evidence="3 4">
    <name type="scientific">Hypholoma sublateritium (strain FD-334 SS-4)</name>
    <dbReference type="NCBI Taxonomy" id="945553"/>
    <lineage>
        <taxon>Eukaryota</taxon>
        <taxon>Fungi</taxon>
        <taxon>Dikarya</taxon>
        <taxon>Basidiomycota</taxon>
        <taxon>Agaricomycotina</taxon>
        <taxon>Agaricomycetes</taxon>
        <taxon>Agaricomycetidae</taxon>
        <taxon>Agaricales</taxon>
        <taxon>Agaricineae</taxon>
        <taxon>Strophariaceae</taxon>
        <taxon>Hypholoma</taxon>
    </lineage>
</organism>
<dbReference type="AlphaFoldDB" id="A0A0D2P3H9"/>
<gene>
    <name evidence="3" type="ORF">HYPSUDRAFT_37447</name>
</gene>
<sequence>MVLLSALVAFLQPLIQGQATTKTNDQNYFSVSEAINGSEGKNLLSALRTFVKAVANLSPEIHDKQEDPPKRSMAVDENRMKVIPRNLSKDVAQSELEIMTLNAARAHVVNKMPIRLLAFDKDGSNIRLIQRDEIFSCILPGVLANMGKPKFQEEWAAAKMLKDDVRHRQSEMNELLQDVVEQSVDYAILSHTWMRDTPGEVTFHDWAMRERNPRGNTKIIRFCEATAQDHNITLGWIDTVCINKSSSSELDESIRSMYNWYRRASVCITHLSETANISDAHGDSWFTRGWTLQELLAPSRSVFYNKNWKQIGSGTDAEIQSVIKTATGITSGELELSWRGAIEAIPLSRRMQMACGRQVTREEDTSYSLMGLLGVDMSIAYGEGASRAFSRLVRELFNTKKNVMDLFNRRYSGGESLLPSSLEHYRYRTKFWDHPRANGGTYLNIYLPPNPIIPTHLGLHTPLLLAPCLIADIAENDNYAAKGALSAQLPIAFYTSTGEIDGRFQTKTLHYLMCHSRLYTADLADLHAPNHATMPDGLPRHISMIGIINFGIDASNHILLPRYPLALKLDWDGVEKGNFIPSGNVVIMPGPPFTMKLHSKKGFKIPKAELEEHGMQLISLYL</sequence>
<evidence type="ECO:0000313" key="3">
    <source>
        <dbReference type="EMBL" id="KJA25459.1"/>
    </source>
</evidence>